<evidence type="ECO:0000256" key="6">
    <source>
        <dbReference type="ARBA" id="ARBA00022989"/>
    </source>
</evidence>
<dbReference type="InterPro" id="IPR000298">
    <property type="entry name" value="Cyt_c_oxidase-like_su3"/>
</dbReference>
<dbReference type="InterPro" id="IPR024791">
    <property type="entry name" value="Cyt_c/ubiquinol_Oxase_su3"/>
</dbReference>
<accession>A0A1U9XPH2</accession>
<dbReference type="Pfam" id="PF00510">
    <property type="entry name" value="COX3"/>
    <property type="match status" value="1"/>
</dbReference>
<comment type="function">
    <text evidence="8">Component of the cytochrome c oxidase, the last enzyme in the mitochondrial electron transport chain which drives oxidative phosphorylation. The respiratory chain contains 3 multisubunit complexes succinate dehydrogenase (complex II, CII), ubiquinol-cytochrome c oxidoreductase (cytochrome b-c1 complex, complex III, CIII) and cytochrome c oxidase (complex IV, CIV), that cooperate to transfer electrons derived from NADH and succinate to molecular oxygen, creating an electrochemical gradient over the inner membrane that drives transmembrane transport and the ATP synthase. Cytochrome c oxidase is the component of the respiratory chain that catalyzes the reduction of oxygen to water. Electrons originating from reduced cytochrome c in the intermembrane space (IMS) are transferred via the dinuclear copper A center (CU(A)) of subunit 2 and heme A of subunit 1 to the active site in subunit 1, a binuclear center (BNC) formed by heme A3 and copper B (CU(B)). The BNC reduces molecular oxygen to 2 water molecules using 4 electrons from cytochrome c in the IMS and 4 protons from the mitochondrial matrix.</text>
</comment>
<evidence type="ECO:0000256" key="9">
    <source>
        <dbReference type="SAM" id="Phobius"/>
    </source>
</evidence>
<evidence type="ECO:0000256" key="2">
    <source>
        <dbReference type="ARBA" id="ARBA00010581"/>
    </source>
</evidence>
<evidence type="ECO:0000256" key="3">
    <source>
        <dbReference type="ARBA" id="ARBA00015944"/>
    </source>
</evidence>
<feature type="transmembrane region" description="Helical" evidence="9">
    <location>
        <begin position="245"/>
        <end position="266"/>
    </location>
</feature>
<dbReference type="PANTHER" id="PTHR11403">
    <property type="entry name" value="CYTOCHROME C OXIDASE SUBUNIT III"/>
    <property type="match status" value="1"/>
</dbReference>
<feature type="transmembrane region" description="Helical" evidence="9">
    <location>
        <begin position="166"/>
        <end position="185"/>
    </location>
</feature>
<dbReference type="PROSITE" id="PS50253">
    <property type="entry name" value="COX3"/>
    <property type="match status" value="1"/>
</dbReference>
<organism evidence="11">
    <name type="scientific">Lyonsia norwegica</name>
    <name type="common">Saltwater clam</name>
    <name type="synonym">Mya norwegica</name>
    <dbReference type="NCBI Taxonomy" id="228471"/>
    <lineage>
        <taxon>Eukaryota</taxon>
        <taxon>Metazoa</taxon>
        <taxon>Spiralia</taxon>
        <taxon>Lophotrochozoa</taxon>
        <taxon>Mollusca</taxon>
        <taxon>Bivalvia</taxon>
        <taxon>Autobranchia</taxon>
        <taxon>Heteroconchia</taxon>
        <taxon>Euheterodonta</taxon>
        <taxon>Anomalodesmata</taxon>
        <taxon>Pandoroidea</taxon>
        <taxon>Lyonsiidae</taxon>
        <taxon>Lyonsia</taxon>
    </lineage>
</organism>
<dbReference type="RefSeq" id="YP_009353851.1">
    <property type="nucleotide sequence ID" value="NC_034302.1"/>
</dbReference>
<keyword evidence="7 9" id="KW-0472">Membrane</keyword>
<dbReference type="GO" id="GO:0006123">
    <property type="term" value="P:mitochondrial electron transport, cytochrome c to oxygen"/>
    <property type="evidence" value="ECO:0007669"/>
    <property type="project" value="TreeGrafter"/>
</dbReference>
<dbReference type="GeneID" id="32229699"/>
<keyword evidence="6 9" id="KW-1133">Transmembrane helix</keyword>
<dbReference type="InterPro" id="IPR035973">
    <property type="entry name" value="Cyt_c_oxidase_su3-like_sf"/>
</dbReference>
<dbReference type="Gene3D" id="1.10.287.70">
    <property type="match status" value="1"/>
</dbReference>
<dbReference type="Gene3D" id="1.20.120.80">
    <property type="entry name" value="Cytochrome c oxidase, subunit III, four-helix bundle"/>
    <property type="match status" value="1"/>
</dbReference>
<name>A0A1U9XPH2_LYONO</name>
<feature type="transmembrane region" description="Helical" evidence="9">
    <location>
        <begin position="87"/>
        <end position="114"/>
    </location>
</feature>
<evidence type="ECO:0000313" key="11">
    <source>
        <dbReference type="EMBL" id="AQZ26148.1"/>
    </source>
</evidence>
<dbReference type="PANTHER" id="PTHR11403:SF7">
    <property type="entry name" value="CYTOCHROME C OXIDASE SUBUNIT 3"/>
    <property type="match status" value="1"/>
</dbReference>
<dbReference type="AlphaFoldDB" id="A0A1U9XPH2"/>
<sequence>MKHMNNYIKHSRGHGFHIVDNSPWPVLAAGFVLSTAVGLVEWLTMSKVMVLAVGLAGLLTVSGLWWNDITRESVYQGRHTSLVKRGLKAGFVLFLLSEGCFFFSLFWAFFHSALAPTPQLGSWPPAGIATISPWKVPLLNTAVLLSSGFTLTYGHHGLMEGYTCKAQVGFFVSVVLGGYFTWLQYNEYLMASFSMADSVYGSTFYLLTGFHGLHVIIGTSFLIVQGLRIRYFHAPPGNSVGIKSSIWYWHFVDGVWIVVFLTLYVWGSW</sequence>
<evidence type="ECO:0000256" key="8">
    <source>
        <dbReference type="RuleBase" id="RU003375"/>
    </source>
</evidence>
<dbReference type="InterPro" id="IPR013833">
    <property type="entry name" value="Cyt_c_oxidase_su3_a-hlx"/>
</dbReference>
<dbReference type="CTD" id="4514"/>
<comment type="similarity">
    <text evidence="2 8">Belongs to the cytochrome c oxidase subunit 3 family.</text>
</comment>
<evidence type="ECO:0000256" key="7">
    <source>
        <dbReference type="ARBA" id="ARBA00023136"/>
    </source>
</evidence>
<dbReference type="InterPro" id="IPR033945">
    <property type="entry name" value="Cyt_c_oxase_su3_dom"/>
</dbReference>
<evidence type="ECO:0000256" key="4">
    <source>
        <dbReference type="ARBA" id="ARBA00022692"/>
    </source>
</evidence>
<protein>
    <recommendedName>
        <fullName evidence="3 8">Cytochrome c oxidase subunit 3</fullName>
    </recommendedName>
</protein>
<dbReference type="CDD" id="cd01665">
    <property type="entry name" value="Cyt_c_Oxidase_III"/>
    <property type="match status" value="1"/>
</dbReference>
<keyword evidence="5" id="KW-1278">Translocase</keyword>
<evidence type="ECO:0000256" key="1">
    <source>
        <dbReference type="ARBA" id="ARBA00004141"/>
    </source>
</evidence>
<feature type="transmembrane region" description="Helical" evidence="9">
    <location>
        <begin position="21"/>
        <end position="42"/>
    </location>
</feature>
<feature type="transmembrane region" description="Helical" evidence="9">
    <location>
        <begin position="205"/>
        <end position="224"/>
    </location>
</feature>
<keyword evidence="8 11" id="KW-0496">Mitochondrion</keyword>
<geneLocation type="mitochondrion" evidence="11"/>
<reference evidence="11" key="1">
    <citation type="journal article" date="2017" name="Mol. Phylogenet. Evol.">
        <title>Curious bivalves: Systematic utility and unusual properties of anomalodesmatan mitochondrial genomes.</title>
        <authorList>
            <person name="Williams S.T."/>
            <person name="Foster P.G."/>
            <person name="Hughes C."/>
            <person name="Harper E.M."/>
            <person name="Taylor J.D."/>
            <person name="Littlewood D.T."/>
            <person name="Dyal P."/>
            <person name="Hopkins K.P."/>
            <person name="Briscoe A.G."/>
        </authorList>
    </citation>
    <scope>NUCLEOTIDE SEQUENCE</scope>
</reference>
<dbReference type="GO" id="GO:0005739">
    <property type="term" value="C:mitochondrion"/>
    <property type="evidence" value="ECO:0007669"/>
    <property type="project" value="TreeGrafter"/>
</dbReference>
<dbReference type="GO" id="GO:0016020">
    <property type="term" value="C:membrane"/>
    <property type="evidence" value="ECO:0007669"/>
    <property type="project" value="UniProtKB-SubCell"/>
</dbReference>
<feature type="transmembrane region" description="Helical" evidence="9">
    <location>
        <begin position="48"/>
        <end position="66"/>
    </location>
</feature>
<comment type="subcellular location">
    <subcellularLocation>
        <location evidence="1">Membrane</location>
        <topology evidence="1">Multi-pass membrane protein</topology>
    </subcellularLocation>
</comment>
<keyword evidence="4 8" id="KW-0812">Transmembrane</keyword>
<dbReference type="EMBL" id="KX815960">
    <property type="protein sequence ID" value="AQZ26148.1"/>
    <property type="molecule type" value="Genomic_DNA"/>
</dbReference>
<dbReference type="GO" id="GO:0004129">
    <property type="term" value="F:cytochrome-c oxidase activity"/>
    <property type="evidence" value="ECO:0007669"/>
    <property type="project" value="InterPro"/>
</dbReference>
<gene>
    <name evidence="11" type="primary">COX3</name>
</gene>
<evidence type="ECO:0000259" key="10">
    <source>
        <dbReference type="PROSITE" id="PS50253"/>
    </source>
</evidence>
<proteinExistence type="inferred from homology"/>
<dbReference type="SUPFAM" id="SSF81452">
    <property type="entry name" value="Cytochrome c oxidase subunit III-like"/>
    <property type="match status" value="1"/>
</dbReference>
<evidence type="ECO:0000256" key="5">
    <source>
        <dbReference type="ARBA" id="ARBA00022967"/>
    </source>
</evidence>
<feature type="domain" description="Heme-copper oxidase subunit III family profile" evidence="10">
    <location>
        <begin position="12"/>
        <end position="268"/>
    </location>
</feature>